<dbReference type="SUPFAM" id="SSF56112">
    <property type="entry name" value="Protein kinase-like (PK-like)"/>
    <property type="match status" value="1"/>
</dbReference>
<organism evidence="2 3">
    <name type="scientific">Ambispora leptoticha</name>
    <dbReference type="NCBI Taxonomy" id="144679"/>
    <lineage>
        <taxon>Eukaryota</taxon>
        <taxon>Fungi</taxon>
        <taxon>Fungi incertae sedis</taxon>
        <taxon>Mucoromycota</taxon>
        <taxon>Glomeromycotina</taxon>
        <taxon>Glomeromycetes</taxon>
        <taxon>Archaeosporales</taxon>
        <taxon>Ambisporaceae</taxon>
        <taxon>Ambispora</taxon>
    </lineage>
</organism>
<keyword evidence="3" id="KW-1185">Reference proteome</keyword>
<dbReference type="InterPro" id="IPR011009">
    <property type="entry name" value="Kinase-like_dom_sf"/>
</dbReference>
<name>A0A9N9C5E3_9GLOM</name>
<dbReference type="GO" id="GO:0044773">
    <property type="term" value="P:mitotic DNA damage checkpoint signaling"/>
    <property type="evidence" value="ECO:0007669"/>
    <property type="project" value="TreeGrafter"/>
</dbReference>
<sequence length="444" mass="51629">MLKMEPEFIPSRANLLEYIQQPFIEPIRIHPTNYNRYFESKLDSSFLDKFFVSSLNASSRFWSECLIQIPCPPEFGSTEDSFHAFWDALIFKPIKTACPTGIFKRNSNRHTSTKRFRPDFSYLIHHACLTRGEEKGPNSDDNPAVELVSKLTWTYGDCPYIFGYYAHGTMVTYCYLYFEENQVKRKDLATCLLETLDGRIQAFNIGINIGRLLIPLRQTLPDAFVHEFIILHRSSGKTIELLQTSVIKRYYSAGSVEKLKTLYREMENSNVPFIDHLDDTNTTETETPFAIFSPKGVRHKPTSKEQLVKALHCVLTALKSLHEIGIMHRDLRWDNVLKFIDQDKWFIIDFDDACHTPSSTPNTLLARDNHAPDIFQPYHNESVDIWSVGYLIRTVLVEVQELSNYASTTLMAKNHFDRPTAKEILRWLWDNYRGILEKEFLEVQ</sequence>
<dbReference type="Gene3D" id="1.10.510.10">
    <property type="entry name" value="Transferase(Phosphotransferase) domain 1"/>
    <property type="match status" value="1"/>
</dbReference>
<evidence type="ECO:0000313" key="2">
    <source>
        <dbReference type="EMBL" id="CAG8587668.1"/>
    </source>
</evidence>
<dbReference type="InterPro" id="IPR000719">
    <property type="entry name" value="Prot_kinase_dom"/>
</dbReference>
<dbReference type="PANTHER" id="PTHR44167:SF24">
    <property type="entry name" value="SERINE_THREONINE-PROTEIN KINASE CHK2"/>
    <property type="match status" value="1"/>
</dbReference>
<dbReference type="SMART" id="SM00220">
    <property type="entry name" value="S_TKc"/>
    <property type="match status" value="1"/>
</dbReference>
<feature type="domain" description="Protein kinase" evidence="1">
    <location>
        <begin position="156"/>
        <end position="444"/>
    </location>
</feature>
<gene>
    <name evidence="2" type="ORF">ALEPTO_LOCUS7560</name>
</gene>
<dbReference type="GO" id="GO:0004674">
    <property type="term" value="F:protein serine/threonine kinase activity"/>
    <property type="evidence" value="ECO:0007669"/>
    <property type="project" value="TreeGrafter"/>
</dbReference>
<reference evidence="2" key="1">
    <citation type="submission" date="2021-06" db="EMBL/GenBank/DDBJ databases">
        <authorList>
            <person name="Kallberg Y."/>
            <person name="Tangrot J."/>
            <person name="Rosling A."/>
        </authorList>
    </citation>
    <scope>NUCLEOTIDE SEQUENCE</scope>
    <source>
        <strain evidence="2">FL130A</strain>
    </source>
</reference>
<accession>A0A9N9C5E3</accession>
<dbReference type="GO" id="GO:0005524">
    <property type="term" value="F:ATP binding"/>
    <property type="evidence" value="ECO:0007669"/>
    <property type="project" value="InterPro"/>
</dbReference>
<dbReference type="Proteomes" id="UP000789508">
    <property type="component" value="Unassembled WGS sequence"/>
</dbReference>
<evidence type="ECO:0000313" key="3">
    <source>
        <dbReference type="Proteomes" id="UP000789508"/>
    </source>
</evidence>
<dbReference type="PROSITE" id="PS50011">
    <property type="entry name" value="PROTEIN_KINASE_DOM"/>
    <property type="match status" value="1"/>
</dbReference>
<dbReference type="PANTHER" id="PTHR44167">
    <property type="entry name" value="OVARIAN-SPECIFIC SERINE/THREONINE-PROTEIN KINASE LOK-RELATED"/>
    <property type="match status" value="1"/>
</dbReference>
<protein>
    <submittedName>
        <fullName evidence="2">5869_t:CDS:1</fullName>
    </submittedName>
</protein>
<dbReference type="Pfam" id="PF00069">
    <property type="entry name" value="Pkinase"/>
    <property type="match status" value="1"/>
</dbReference>
<dbReference type="AlphaFoldDB" id="A0A9N9C5E3"/>
<dbReference type="EMBL" id="CAJVPS010003373">
    <property type="protein sequence ID" value="CAG8587668.1"/>
    <property type="molecule type" value="Genomic_DNA"/>
</dbReference>
<dbReference type="GO" id="GO:0005634">
    <property type="term" value="C:nucleus"/>
    <property type="evidence" value="ECO:0007669"/>
    <property type="project" value="TreeGrafter"/>
</dbReference>
<dbReference type="OrthoDB" id="2379186at2759"/>
<evidence type="ECO:0000259" key="1">
    <source>
        <dbReference type="PROSITE" id="PS50011"/>
    </source>
</evidence>
<comment type="caution">
    <text evidence="2">The sequence shown here is derived from an EMBL/GenBank/DDBJ whole genome shotgun (WGS) entry which is preliminary data.</text>
</comment>
<proteinExistence type="predicted"/>